<evidence type="ECO:0000259" key="1">
    <source>
        <dbReference type="Pfam" id="PF01261"/>
    </source>
</evidence>
<dbReference type="EMBL" id="VUNN01000010">
    <property type="protein sequence ID" value="MSU06338.1"/>
    <property type="molecule type" value="Genomic_DNA"/>
</dbReference>
<dbReference type="Proteomes" id="UP000460549">
    <property type="component" value="Unassembled WGS sequence"/>
</dbReference>
<dbReference type="RefSeq" id="WP_154425312.1">
    <property type="nucleotide sequence ID" value="NZ_VUNN01000010.1"/>
</dbReference>
<dbReference type="PANTHER" id="PTHR12110:SF41">
    <property type="entry name" value="INOSOSE DEHYDRATASE"/>
    <property type="match status" value="1"/>
</dbReference>
<keyword evidence="2" id="KW-0413">Isomerase</keyword>
<evidence type="ECO:0000313" key="3">
    <source>
        <dbReference type="Proteomes" id="UP000460549"/>
    </source>
</evidence>
<dbReference type="Pfam" id="PF01261">
    <property type="entry name" value="AP_endonuc_2"/>
    <property type="match status" value="1"/>
</dbReference>
<dbReference type="PANTHER" id="PTHR12110">
    <property type="entry name" value="HYDROXYPYRUVATE ISOMERASE"/>
    <property type="match status" value="1"/>
</dbReference>
<reference evidence="2 3" key="1">
    <citation type="submission" date="2019-08" db="EMBL/GenBank/DDBJ databases">
        <title>In-depth cultivation of the pig gut microbiome towards novel bacterial diversity and tailored functional studies.</title>
        <authorList>
            <person name="Wylensek D."/>
            <person name="Hitch T.C.A."/>
            <person name="Clavel T."/>
        </authorList>
    </citation>
    <scope>NUCLEOTIDE SEQUENCE [LARGE SCALE GENOMIC DNA]</scope>
    <source>
        <strain evidence="2 3">NM-380-WT-3C1</strain>
    </source>
</reference>
<dbReference type="InterPro" id="IPR036237">
    <property type="entry name" value="Xyl_isomerase-like_sf"/>
</dbReference>
<dbReference type="Gene3D" id="3.20.20.150">
    <property type="entry name" value="Divalent-metal-dependent TIM barrel enzymes"/>
    <property type="match status" value="1"/>
</dbReference>
<dbReference type="AlphaFoldDB" id="A0A7X2TRU4"/>
<name>A0A7X2TRU4_9SPIO</name>
<dbReference type="SUPFAM" id="SSF51658">
    <property type="entry name" value="Xylose isomerase-like"/>
    <property type="match status" value="1"/>
</dbReference>
<dbReference type="InterPro" id="IPR050312">
    <property type="entry name" value="IolE/XylAMocC-like"/>
</dbReference>
<gene>
    <name evidence="2" type="ORF">FYJ80_06035</name>
</gene>
<dbReference type="GO" id="GO:0016853">
    <property type="term" value="F:isomerase activity"/>
    <property type="evidence" value="ECO:0007669"/>
    <property type="project" value="UniProtKB-KW"/>
</dbReference>
<accession>A0A7X2TRU4</accession>
<proteinExistence type="predicted"/>
<organism evidence="2 3">
    <name type="scientific">Bullifex porci</name>
    <dbReference type="NCBI Taxonomy" id="2606638"/>
    <lineage>
        <taxon>Bacteria</taxon>
        <taxon>Pseudomonadati</taxon>
        <taxon>Spirochaetota</taxon>
        <taxon>Spirochaetia</taxon>
        <taxon>Spirochaetales</taxon>
        <taxon>Spirochaetaceae</taxon>
        <taxon>Bullifex</taxon>
    </lineage>
</organism>
<evidence type="ECO:0000313" key="2">
    <source>
        <dbReference type="EMBL" id="MSU06338.1"/>
    </source>
</evidence>
<keyword evidence="3" id="KW-1185">Reference proteome</keyword>
<protein>
    <submittedName>
        <fullName evidence="2">Sugar phosphate isomerase/epimerase</fullName>
    </submittedName>
</protein>
<sequence length="270" mass="31293">MFHISGFADELDRDFEKQMSIWHDMGLKYFELRSAWGINVMELSDDHIKKIKDISSQYGIKVSCIGSPIGKTYIEDDFSYELNRLDRAIFLAKYFGCSFVRVFSFYSKGNILEKREEVFKRLAKMAEIARESNIILLHENEHAIYGELSLQSREIAKELNSPNFGLVFDPANYSVAGEDVIEAEKNMHDYITYIHVKDYSIKEKIMKVPGEGDSNIKYVFNQHRDKDMFISMEPHLDIAGQFGGSTSPDKYRMAVESVKKMLNELNISWE</sequence>
<dbReference type="InterPro" id="IPR013022">
    <property type="entry name" value="Xyl_isomerase-like_TIM-brl"/>
</dbReference>
<comment type="caution">
    <text evidence="2">The sequence shown here is derived from an EMBL/GenBank/DDBJ whole genome shotgun (WGS) entry which is preliminary data.</text>
</comment>
<feature type="domain" description="Xylose isomerase-like TIM barrel" evidence="1">
    <location>
        <begin position="23"/>
        <end position="234"/>
    </location>
</feature>